<dbReference type="InterPro" id="IPR016197">
    <property type="entry name" value="Chromo-like_dom_sf"/>
</dbReference>
<dbReference type="Pfam" id="PF24626">
    <property type="entry name" value="SH3_Tf2-1"/>
    <property type="match status" value="1"/>
</dbReference>
<sequence length="200" mass="23557">MRHEKVKLVRQRIQTAQSRQKSYADNRRKDLEFAVRDRVFLKITPLKASLMAGRGKNLQSRFVGPYKVIQRVENVAYKLELPPSLSRIHNVFHVSMLKKYHIDPSHILQPEDIEIDETLTYEEKPIKFLDRKVKELRNKRIPLVKVLWRNHGLEEATWEVEEEIRGKYPNLFSNQGLNVEIQETLAAAQLETYSQVIEKA</sequence>
<dbReference type="PANTHER" id="PTHR46148">
    <property type="entry name" value="CHROMO DOMAIN-CONTAINING PROTEIN"/>
    <property type="match status" value="1"/>
</dbReference>
<dbReference type="RefSeq" id="XP_071912325.1">
    <property type="nucleotide sequence ID" value="XM_072056224.1"/>
</dbReference>
<evidence type="ECO:0000313" key="3">
    <source>
        <dbReference type="RefSeq" id="XP_071912325.1"/>
    </source>
</evidence>
<protein>
    <recommendedName>
        <fullName evidence="1">Tf2-1-like SH3-like domain-containing protein</fullName>
    </recommendedName>
</protein>
<reference evidence="3" key="1">
    <citation type="submission" date="2025-08" db="UniProtKB">
        <authorList>
            <consortium name="RefSeq"/>
        </authorList>
    </citation>
    <scope>IDENTIFICATION</scope>
    <source>
        <tissue evidence="3">Leaves</tissue>
    </source>
</reference>
<keyword evidence="2" id="KW-1185">Reference proteome</keyword>
<dbReference type="GeneID" id="140009889"/>
<evidence type="ECO:0000259" key="1">
    <source>
        <dbReference type="Pfam" id="PF24626"/>
    </source>
</evidence>
<gene>
    <name evidence="3" type="primary">LOC140009889</name>
</gene>
<dbReference type="SUPFAM" id="SSF54160">
    <property type="entry name" value="Chromo domain-like"/>
    <property type="match status" value="1"/>
</dbReference>
<organism evidence="2 3">
    <name type="scientific">Coffea arabica</name>
    <name type="common">Arabian coffee</name>
    <dbReference type="NCBI Taxonomy" id="13443"/>
    <lineage>
        <taxon>Eukaryota</taxon>
        <taxon>Viridiplantae</taxon>
        <taxon>Streptophyta</taxon>
        <taxon>Embryophyta</taxon>
        <taxon>Tracheophyta</taxon>
        <taxon>Spermatophyta</taxon>
        <taxon>Magnoliopsida</taxon>
        <taxon>eudicotyledons</taxon>
        <taxon>Gunneridae</taxon>
        <taxon>Pentapetalae</taxon>
        <taxon>asterids</taxon>
        <taxon>lamiids</taxon>
        <taxon>Gentianales</taxon>
        <taxon>Rubiaceae</taxon>
        <taxon>Ixoroideae</taxon>
        <taxon>Gardenieae complex</taxon>
        <taxon>Bertiereae - Coffeeae clade</taxon>
        <taxon>Coffeeae</taxon>
        <taxon>Coffea</taxon>
    </lineage>
</organism>
<dbReference type="InterPro" id="IPR056924">
    <property type="entry name" value="SH3_Tf2-1"/>
</dbReference>
<name>A0ABM4UYJ2_COFAR</name>
<dbReference type="Proteomes" id="UP001652660">
    <property type="component" value="Chromosome 6e"/>
</dbReference>
<accession>A0ABM4UYJ2</accession>
<evidence type="ECO:0000313" key="2">
    <source>
        <dbReference type="Proteomes" id="UP001652660"/>
    </source>
</evidence>
<proteinExistence type="predicted"/>
<feature type="domain" description="Tf2-1-like SH3-like" evidence="1">
    <location>
        <begin position="37"/>
        <end position="101"/>
    </location>
</feature>
<dbReference type="PANTHER" id="PTHR46148:SF57">
    <property type="entry name" value="OS12G0499874 PROTEIN"/>
    <property type="match status" value="1"/>
</dbReference>